<comment type="caution">
    <text evidence="1">The sequence shown here is derived from an EMBL/GenBank/DDBJ whole genome shotgun (WGS) entry which is preliminary data.</text>
</comment>
<proteinExistence type="predicted"/>
<dbReference type="EMBL" id="BMSL01000007">
    <property type="protein sequence ID" value="GGS40062.1"/>
    <property type="molecule type" value="Genomic_DNA"/>
</dbReference>
<name>A0A918LF25_STRGD</name>
<keyword evidence="2" id="KW-1185">Reference proteome</keyword>
<dbReference type="Proteomes" id="UP000653493">
    <property type="component" value="Unassembled WGS sequence"/>
</dbReference>
<reference evidence="1" key="1">
    <citation type="journal article" date="2014" name="Int. J. Syst. Evol. Microbiol.">
        <title>Complete genome sequence of Corynebacterium casei LMG S-19264T (=DSM 44701T), isolated from a smear-ripened cheese.</title>
        <authorList>
            <consortium name="US DOE Joint Genome Institute (JGI-PGF)"/>
            <person name="Walter F."/>
            <person name="Albersmeier A."/>
            <person name="Kalinowski J."/>
            <person name="Ruckert C."/>
        </authorList>
    </citation>
    <scope>NUCLEOTIDE SEQUENCE</scope>
    <source>
        <strain evidence="1">JCM 4234</strain>
    </source>
</reference>
<evidence type="ECO:0000313" key="2">
    <source>
        <dbReference type="Proteomes" id="UP000653493"/>
    </source>
</evidence>
<accession>A0A918LF25</accession>
<reference evidence="1" key="2">
    <citation type="submission" date="2020-09" db="EMBL/GenBank/DDBJ databases">
        <authorList>
            <person name="Sun Q."/>
            <person name="Ohkuma M."/>
        </authorList>
    </citation>
    <scope>NUCLEOTIDE SEQUENCE</scope>
    <source>
        <strain evidence="1">JCM 4234</strain>
    </source>
</reference>
<gene>
    <name evidence="1" type="ORF">GCM10010238_31950</name>
</gene>
<sequence>MEQAETPTTGGLRTDEDAYHDAFLRFLAGSDEKAVTHAYLDEVVAGLPARRVFLDVGPADGTTTRHVGRSFRHTVCVEPSAPMRRSLARTCPDALVLPDPVLDADPGTNVDLALLSHVLYYLPREDWAKTVRHVLRWVEPGGTLLVVLQSPENACMRMVRHFTGARFDLAELADELTAAPDGPPGDVRLESIPAHYRSDDLAETVAVADFFLSVPDGHRTAGGTPPTRDAVTAYALRHFRTEGTGYRVDHDQDVLRVVRPAA</sequence>
<dbReference type="Pfam" id="PF13489">
    <property type="entry name" value="Methyltransf_23"/>
    <property type="match status" value="1"/>
</dbReference>
<organism evidence="1 2">
    <name type="scientific">Streptomyces griseoviridis</name>
    <dbReference type="NCBI Taxonomy" id="45398"/>
    <lineage>
        <taxon>Bacteria</taxon>
        <taxon>Bacillati</taxon>
        <taxon>Actinomycetota</taxon>
        <taxon>Actinomycetes</taxon>
        <taxon>Kitasatosporales</taxon>
        <taxon>Streptomycetaceae</taxon>
        <taxon>Streptomyces</taxon>
    </lineage>
</organism>
<dbReference type="AlphaFoldDB" id="A0A918LF25"/>
<dbReference type="InterPro" id="IPR029063">
    <property type="entry name" value="SAM-dependent_MTases_sf"/>
</dbReference>
<evidence type="ECO:0008006" key="3">
    <source>
        <dbReference type="Google" id="ProtNLM"/>
    </source>
</evidence>
<dbReference type="SUPFAM" id="SSF53335">
    <property type="entry name" value="S-adenosyl-L-methionine-dependent methyltransferases"/>
    <property type="match status" value="1"/>
</dbReference>
<dbReference type="Gene3D" id="3.40.50.150">
    <property type="entry name" value="Vaccinia Virus protein VP39"/>
    <property type="match status" value="1"/>
</dbReference>
<protein>
    <recommendedName>
        <fullName evidence="3">Methyltransferase</fullName>
    </recommendedName>
</protein>
<evidence type="ECO:0000313" key="1">
    <source>
        <dbReference type="EMBL" id="GGS40062.1"/>
    </source>
</evidence>